<dbReference type="OrthoDB" id="10278666at2759"/>
<comment type="caution">
    <text evidence="3">The sequence shown here is derived from an EMBL/GenBank/DDBJ whole genome shotgun (WGS) entry which is preliminary data.</text>
</comment>
<protein>
    <submittedName>
        <fullName evidence="3">Putative transmembrane protein</fullName>
    </submittedName>
</protein>
<dbReference type="VEuPathDB" id="ToxoDB:TGP89_232950"/>
<evidence type="ECO:0000256" key="2">
    <source>
        <dbReference type="SAM" id="SignalP"/>
    </source>
</evidence>
<keyword evidence="1" id="KW-0472">Membrane</keyword>
<organism evidence="3 4">
    <name type="scientific">Toxoplasma gondii p89</name>
    <dbReference type="NCBI Taxonomy" id="943119"/>
    <lineage>
        <taxon>Eukaryota</taxon>
        <taxon>Sar</taxon>
        <taxon>Alveolata</taxon>
        <taxon>Apicomplexa</taxon>
        <taxon>Conoidasida</taxon>
        <taxon>Coccidia</taxon>
        <taxon>Eucoccidiorida</taxon>
        <taxon>Eimeriorina</taxon>
        <taxon>Sarcocystidae</taxon>
        <taxon>Toxoplasma</taxon>
    </lineage>
</organism>
<keyword evidence="1 3" id="KW-0812">Transmembrane</keyword>
<feature type="transmembrane region" description="Helical" evidence="1">
    <location>
        <begin position="203"/>
        <end position="227"/>
    </location>
</feature>
<dbReference type="EMBL" id="AEYI02000188">
    <property type="protein sequence ID" value="KFG51255.1"/>
    <property type="molecule type" value="Genomic_DNA"/>
</dbReference>
<reference evidence="3 4" key="1">
    <citation type="submission" date="2014-03" db="EMBL/GenBank/DDBJ databases">
        <authorList>
            <person name="Sibley D."/>
            <person name="Venepally P."/>
            <person name="Karamycheva S."/>
            <person name="Hadjithomas M."/>
            <person name="Khan A."/>
            <person name="Brunk B."/>
            <person name="Roos D."/>
            <person name="Caler E."/>
            <person name="Lorenzi H."/>
        </authorList>
    </citation>
    <scope>NUCLEOTIDE SEQUENCE [LARGE SCALE GENOMIC DNA]</scope>
    <source>
        <strain evidence="4">p89</strain>
    </source>
</reference>
<dbReference type="AlphaFoldDB" id="A0A086L3N7"/>
<evidence type="ECO:0000313" key="4">
    <source>
        <dbReference type="Proteomes" id="UP000028828"/>
    </source>
</evidence>
<proteinExistence type="predicted"/>
<sequence length="268" mass="29775">MMATVKEDISLFILIVFSVNLQVRASEVPAEAWEDLRPVGACIRVDRLYSKFNTDLCATIGLLPCTSVALTTFQFRRGLIAEAPDPSRCFKLLSNFQAAFTCEYKHLKQFMLYEISSGNVYIDACTDTCREMWQACSPRSTSDYVYLLEEPDTQRFCNSLALPERGVFVRYSNQPACLSVADFLQEAGDGSSISSSYTATLEWIGSIARFVILITLIVSLAAAFTYATGQNAGWQLKYLFSSSTPCGGRSLYDNNIQDGGKTTEFDLL</sequence>
<accession>A0A086L3N7</accession>
<dbReference type="Proteomes" id="UP000028828">
    <property type="component" value="Unassembled WGS sequence"/>
</dbReference>
<evidence type="ECO:0000313" key="3">
    <source>
        <dbReference type="EMBL" id="KFG51255.1"/>
    </source>
</evidence>
<keyword evidence="1" id="KW-1133">Transmembrane helix</keyword>
<keyword evidence="2" id="KW-0732">Signal</keyword>
<evidence type="ECO:0000256" key="1">
    <source>
        <dbReference type="SAM" id="Phobius"/>
    </source>
</evidence>
<feature type="signal peptide" evidence="2">
    <location>
        <begin position="1"/>
        <end position="25"/>
    </location>
</feature>
<feature type="chain" id="PRO_5001809743" evidence="2">
    <location>
        <begin position="26"/>
        <end position="268"/>
    </location>
</feature>
<name>A0A086L3N7_TOXGO</name>
<gene>
    <name evidence="3" type="ORF">TGP89_232950</name>
</gene>